<name>A0A7U7GBX7_9GAMM</name>
<evidence type="ECO:0000256" key="1">
    <source>
        <dbReference type="SAM" id="MobiDB-lite"/>
    </source>
</evidence>
<reference evidence="2 3" key="1">
    <citation type="journal article" date="2014" name="ISME J.">
        <title>Candidatus Competibacter-lineage genomes retrieved from metagenomes reveal functional metabolic diversity.</title>
        <authorList>
            <person name="McIlroy S.J."/>
            <person name="Albertsen M."/>
            <person name="Andresen E.K."/>
            <person name="Saunders A.M."/>
            <person name="Kristiansen R."/>
            <person name="Stokholm-Bjerregaard M."/>
            <person name="Nielsen K.L."/>
            <person name="Nielsen P.H."/>
        </authorList>
    </citation>
    <scope>NUCLEOTIDE SEQUENCE [LARGE SCALE GENOMIC DNA]</scope>
    <source>
        <strain evidence="2 3">Run_B_J11</strain>
    </source>
</reference>
<dbReference type="EMBL" id="CBTK010000181">
    <property type="protein sequence ID" value="CDH45579.1"/>
    <property type="molecule type" value="Genomic_DNA"/>
</dbReference>
<keyword evidence="3" id="KW-1185">Reference proteome</keyword>
<dbReference type="AlphaFoldDB" id="A0A7U7GBX7"/>
<accession>A0A7U7GBX7</accession>
<gene>
    <name evidence="2" type="ORF">BN874_2610007</name>
</gene>
<evidence type="ECO:0000313" key="3">
    <source>
        <dbReference type="Proteomes" id="UP000019184"/>
    </source>
</evidence>
<protein>
    <submittedName>
        <fullName evidence="2">Uncharacterized protein</fullName>
    </submittedName>
</protein>
<organism evidence="2 3">
    <name type="scientific">Candidatus Contendobacter odensis Run_B_J11</name>
    <dbReference type="NCBI Taxonomy" id="1400861"/>
    <lineage>
        <taxon>Bacteria</taxon>
        <taxon>Pseudomonadati</taxon>
        <taxon>Pseudomonadota</taxon>
        <taxon>Gammaproteobacteria</taxon>
        <taxon>Candidatus Competibacteraceae</taxon>
        <taxon>Candidatus Contendibacter</taxon>
    </lineage>
</organism>
<feature type="compositionally biased region" description="Gly residues" evidence="1">
    <location>
        <begin position="30"/>
        <end position="40"/>
    </location>
</feature>
<dbReference type="Proteomes" id="UP000019184">
    <property type="component" value="Unassembled WGS sequence"/>
</dbReference>
<comment type="caution">
    <text evidence="2">The sequence shown here is derived from an EMBL/GenBank/DDBJ whole genome shotgun (WGS) entry which is preliminary data.</text>
</comment>
<feature type="compositionally biased region" description="Pro residues" evidence="1">
    <location>
        <begin position="1"/>
        <end position="10"/>
    </location>
</feature>
<feature type="region of interest" description="Disordered" evidence="1">
    <location>
        <begin position="1"/>
        <end position="81"/>
    </location>
</feature>
<evidence type="ECO:0000313" key="2">
    <source>
        <dbReference type="EMBL" id="CDH45579.1"/>
    </source>
</evidence>
<sequence>MHSPPPPNPLPQRGGGAKQAVVRQHSLPPCGGGSGWGGYERYGSTSKLSEESGRTNGEALGLSDPIGAVGLENAMGSARLS</sequence>
<proteinExistence type="predicted"/>